<organism evidence="2 3">
    <name type="scientific">Halteria grandinella</name>
    <dbReference type="NCBI Taxonomy" id="5974"/>
    <lineage>
        <taxon>Eukaryota</taxon>
        <taxon>Sar</taxon>
        <taxon>Alveolata</taxon>
        <taxon>Ciliophora</taxon>
        <taxon>Intramacronucleata</taxon>
        <taxon>Spirotrichea</taxon>
        <taxon>Stichotrichia</taxon>
        <taxon>Sporadotrichida</taxon>
        <taxon>Halteriidae</taxon>
        <taxon>Halteria</taxon>
    </lineage>
</organism>
<evidence type="ECO:0000313" key="3">
    <source>
        <dbReference type="Proteomes" id="UP000785679"/>
    </source>
</evidence>
<keyword evidence="1" id="KW-1133">Transmembrane helix</keyword>
<dbReference type="Proteomes" id="UP000785679">
    <property type="component" value="Unassembled WGS sequence"/>
</dbReference>
<name>A0A8J8P885_HALGN</name>
<gene>
    <name evidence="2" type="ORF">FGO68_gene5363</name>
</gene>
<comment type="caution">
    <text evidence="2">The sequence shown here is derived from an EMBL/GenBank/DDBJ whole genome shotgun (WGS) entry which is preliminary data.</text>
</comment>
<sequence length="133" mass="15083">MFCCCQCISLRLLSGELLILTIYYCWFWLILRPQFCKSCRPEIKAFPEAIAAEVVWQFCILGPCDVARSAPIGCCKDYETAPPKVEVFAGRPSTPAPPPTIFLLEVMSLQFSITLAVVMELLELNFPWAVWWA</sequence>
<evidence type="ECO:0000313" key="2">
    <source>
        <dbReference type="EMBL" id="TNV87610.1"/>
    </source>
</evidence>
<proteinExistence type="predicted"/>
<evidence type="ECO:0000256" key="1">
    <source>
        <dbReference type="SAM" id="Phobius"/>
    </source>
</evidence>
<keyword evidence="1" id="KW-0812">Transmembrane</keyword>
<keyword evidence="1" id="KW-0472">Membrane</keyword>
<dbReference type="EMBL" id="RRYP01000320">
    <property type="protein sequence ID" value="TNV87610.1"/>
    <property type="molecule type" value="Genomic_DNA"/>
</dbReference>
<evidence type="ECO:0008006" key="4">
    <source>
        <dbReference type="Google" id="ProtNLM"/>
    </source>
</evidence>
<protein>
    <recommendedName>
        <fullName evidence="4">Transmembrane protein</fullName>
    </recommendedName>
</protein>
<dbReference type="AlphaFoldDB" id="A0A8J8P885"/>
<reference evidence="2" key="1">
    <citation type="submission" date="2019-06" db="EMBL/GenBank/DDBJ databases">
        <authorList>
            <person name="Zheng W."/>
        </authorList>
    </citation>
    <scope>NUCLEOTIDE SEQUENCE</scope>
    <source>
        <strain evidence="2">QDHG01</strain>
    </source>
</reference>
<feature type="transmembrane region" description="Helical" evidence="1">
    <location>
        <begin position="12"/>
        <end position="31"/>
    </location>
</feature>
<accession>A0A8J8P885</accession>
<keyword evidence="3" id="KW-1185">Reference proteome</keyword>